<evidence type="ECO:0000313" key="7">
    <source>
        <dbReference type="Proteomes" id="UP000181790"/>
    </source>
</evidence>
<keyword evidence="1 4" id="KW-0227">DNA damage</keyword>
<reference evidence="6 7" key="1">
    <citation type="submission" date="2016-10" db="EMBL/GenBank/DDBJ databases">
        <title>Arsenicibacter rosenii gen. nov., sp. nov., an efficient arsenic-methylating bacterium isolated from an arsenic-contaminated paddy soil.</title>
        <authorList>
            <person name="Huang K."/>
        </authorList>
    </citation>
    <scope>NUCLEOTIDE SEQUENCE [LARGE SCALE GENOMIC DNA]</scope>
    <source>
        <strain evidence="6 7">SM-1</strain>
    </source>
</reference>
<gene>
    <name evidence="4" type="primary">recO</name>
    <name evidence="6" type="ORF">BLX24_13445</name>
</gene>
<dbReference type="HAMAP" id="MF_00201">
    <property type="entry name" value="RecO"/>
    <property type="match status" value="1"/>
</dbReference>
<dbReference type="Gene3D" id="2.40.50.140">
    <property type="entry name" value="Nucleic acid-binding proteins"/>
    <property type="match status" value="1"/>
</dbReference>
<protein>
    <recommendedName>
        <fullName evidence="4">DNA repair protein RecO</fullName>
    </recommendedName>
    <alternativeName>
        <fullName evidence="4">Recombination protein O</fullName>
    </alternativeName>
</protein>
<dbReference type="PANTHER" id="PTHR33991:SF1">
    <property type="entry name" value="DNA REPAIR PROTEIN RECO"/>
    <property type="match status" value="1"/>
</dbReference>
<dbReference type="NCBIfam" id="TIGR00613">
    <property type="entry name" value="reco"/>
    <property type="match status" value="1"/>
</dbReference>
<dbReference type="SUPFAM" id="SSF57863">
    <property type="entry name" value="ArfGap/RecO-like zinc finger"/>
    <property type="match status" value="1"/>
</dbReference>
<evidence type="ECO:0000256" key="3">
    <source>
        <dbReference type="ARBA" id="ARBA00023204"/>
    </source>
</evidence>
<proteinExistence type="inferred from homology"/>
<feature type="domain" description="DNA replication/recombination mediator RecO N-terminal" evidence="5">
    <location>
        <begin position="1"/>
        <end position="81"/>
    </location>
</feature>
<dbReference type="InterPro" id="IPR012340">
    <property type="entry name" value="NA-bd_OB-fold"/>
</dbReference>
<dbReference type="OrthoDB" id="9789152at2"/>
<sequence>MLHKTRGIALSYIRYRETSIIARVYTEAFGLQSYVVNNVRSAKSKTNKIALFQPMTLLDMVVYYKDDRDLNRLSEIKTLHPLQSIPFDIAKSGIALFLTEMLTKSLKEESGNPMLFQFLLESILLLEHLETGYENFHLAFLAKLSAYLGFGAENAREFEQQLREHSYPFLPNAETELALNTLLRRPVGTAVRLSRADRLNLLEALVAYYRIHVDAMGEIKSLAVLHEVMS</sequence>
<dbReference type="SUPFAM" id="SSF50249">
    <property type="entry name" value="Nucleic acid-binding proteins"/>
    <property type="match status" value="1"/>
</dbReference>
<dbReference type="Proteomes" id="UP000181790">
    <property type="component" value="Unassembled WGS sequence"/>
</dbReference>
<evidence type="ECO:0000256" key="2">
    <source>
        <dbReference type="ARBA" id="ARBA00023172"/>
    </source>
</evidence>
<dbReference type="RefSeq" id="WP_071503681.1">
    <property type="nucleotide sequence ID" value="NZ_MORL01000006.1"/>
</dbReference>
<dbReference type="InterPro" id="IPR003717">
    <property type="entry name" value="RecO"/>
</dbReference>
<organism evidence="6 7">
    <name type="scientific">Arsenicibacter rosenii</name>
    <dbReference type="NCBI Taxonomy" id="1750698"/>
    <lineage>
        <taxon>Bacteria</taxon>
        <taxon>Pseudomonadati</taxon>
        <taxon>Bacteroidota</taxon>
        <taxon>Cytophagia</taxon>
        <taxon>Cytophagales</taxon>
        <taxon>Spirosomataceae</taxon>
        <taxon>Arsenicibacter</taxon>
    </lineage>
</organism>
<comment type="function">
    <text evidence="4">Involved in DNA repair and RecF pathway recombination.</text>
</comment>
<accession>A0A1S2VIJ8</accession>
<dbReference type="InterPro" id="IPR022572">
    <property type="entry name" value="DNA_rep/recomb_RecO_N"/>
</dbReference>
<dbReference type="GO" id="GO:0006302">
    <property type="term" value="P:double-strand break repair"/>
    <property type="evidence" value="ECO:0007669"/>
    <property type="project" value="TreeGrafter"/>
</dbReference>
<dbReference type="PANTHER" id="PTHR33991">
    <property type="entry name" value="DNA REPAIR PROTEIN RECO"/>
    <property type="match status" value="1"/>
</dbReference>
<dbReference type="AlphaFoldDB" id="A0A1S2VIJ8"/>
<dbReference type="InterPro" id="IPR037278">
    <property type="entry name" value="ARFGAP/RecO"/>
</dbReference>
<keyword evidence="2 4" id="KW-0233">DNA recombination</keyword>
<dbReference type="EMBL" id="MORL01000006">
    <property type="protein sequence ID" value="OIN58574.1"/>
    <property type="molecule type" value="Genomic_DNA"/>
</dbReference>
<dbReference type="Pfam" id="PF11967">
    <property type="entry name" value="RecO_N"/>
    <property type="match status" value="1"/>
</dbReference>
<dbReference type="GO" id="GO:0043590">
    <property type="term" value="C:bacterial nucleoid"/>
    <property type="evidence" value="ECO:0007669"/>
    <property type="project" value="TreeGrafter"/>
</dbReference>
<evidence type="ECO:0000259" key="5">
    <source>
        <dbReference type="Pfam" id="PF11967"/>
    </source>
</evidence>
<evidence type="ECO:0000256" key="1">
    <source>
        <dbReference type="ARBA" id="ARBA00022763"/>
    </source>
</evidence>
<name>A0A1S2VIJ8_9BACT</name>
<dbReference type="GO" id="GO:0006310">
    <property type="term" value="P:DNA recombination"/>
    <property type="evidence" value="ECO:0007669"/>
    <property type="project" value="UniProtKB-UniRule"/>
</dbReference>
<keyword evidence="3 4" id="KW-0234">DNA repair</keyword>
<comment type="similarity">
    <text evidence="4">Belongs to the RecO family.</text>
</comment>
<evidence type="ECO:0000256" key="4">
    <source>
        <dbReference type="HAMAP-Rule" id="MF_00201"/>
    </source>
</evidence>
<evidence type="ECO:0000313" key="6">
    <source>
        <dbReference type="EMBL" id="OIN58574.1"/>
    </source>
</evidence>
<dbReference type="Pfam" id="PF02565">
    <property type="entry name" value="RecO_C"/>
    <property type="match status" value="1"/>
</dbReference>
<keyword evidence="7" id="KW-1185">Reference proteome</keyword>
<comment type="caution">
    <text evidence="6">The sequence shown here is derived from an EMBL/GenBank/DDBJ whole genome shotgun (WGS) entry which is preliminary data.</text>
</comment>